<proteinExistence type="predicted"/>
<dbReference type="PROSITE" id="PS50002">
    <property type="entry name" value="SH3"/>
    <property type="match status" value="1"/>
</dbReference>
<dbReference type="AlphaFoldDB" id="A0A7R9FVH8"/>
<dbReference type="Gene3D" id="2.30.30.40">
    <property type="entry name" value="SH3 Domains"/>
    <property type="match status" value="1"/>
</dbReference>
<accession>A0A7R9FVH8</accession>
<feature type="domain" description="SH3" evidence="3">
    <location>
        <begin position="144"/>
        <end position="213"/>
    </location>
</feature>
<dbReference type="EMBL" id="OC000241">
    <property type="protein sequence ID" value="CAD7256620.1"/>
    <property type="molecule type" value="Genomic_DNA"/>
</dbReference>
<evidence type="ECO:0000259" key="3">
    <source>
        <dbReference type="PROSITE" id="PS50002"/>
    </source>
</evidence>
<gene>
    <name evidence="4" type="ORF">TSIB3V08_LOCUS900</name>
</gene>
<protein>
    <recommendedName>
        <fullName evidence="3">SH3 domain-containing protein</fullName>
    </recommendedName>
</protein>
<reference evidence="4" key="1">
    <citation type="submission" date="2020-11" db="EMBL/GenBank/DDBJ databases">
        <authorList>
            <person name="Tran Van P."/>
        </authorList>
    </citation>
    <scope>NUCLEOTIDE SEQUENCE</scope>
</reference>
<keyword evidence="1 2" id="KW-0728">SH3 domain</keyword>
<dbReference type="InterPro" id="IPR001452">
    <property type="entry name" value="SH3_domain"/>
</dbReference>
<sequence>MGRYVRVKWSLLGRRYMCGVVSRRHESCGLELTIPERLPLHGSNYNGRGCKLVEDSGPAAGDAFIDRIFEQGSFCHLSEISCVGQRVRGVDLLTCPVCGPACQGCRLANVSNVWASVSSEWVGKSTLRVTRVDAVCLVRGPVASGVEMTWVVSDHVAAAGSQEITVHKGQQVEVLELRAASPDWCLVRMPTSGTVDSPPEGLVPLSVLKQPPPGLKTSPSRRATADHETETCPTLLATSTQKHLPLSLPLVHRNISYSPCLWCTETSLILPATGAQKHLPLSWLLVHRNISHSPCYWCTETLPTLLASGAQKHLSFSLLLVHRNIAHSPGCWCTETSPTLLASGAQKHLSFSLLLVHRNIVHSTCY</sequence>
<organism evidence="4">
    <name type="scientific">Timema shepardi</name>
    <name type="common">Walking stick</name>
    <dbReference type="NCBI Taxonomy" id="629360"/>
    <lineage>
        <taxon>Eukaryota</taxon>
        <taxon>Metazoa</taxon>
        <taxon>Ecdysozoa</taxon>
        <taxon>Arthropoda</taxon>
        <taxon>Hexapoda</taxon>
        <taxon>Insecta</taxon>
        <taxon>Pterygota</taxon>
        <taxon>Neoptera</taxon>
        <taxon>Polyneoptera</taxon>
        <taxon>Phasmatodea</taxon>
        <taxon>Timematodea</taxon>
        <taxon>Timematoidea</taxon>
        <taxon>Timematidae</taxon>
        <taxon>Timema</taxon>
    </lineage>
</organism>
<evidence type="ECO:0000313" key="4">
    <source>
        <dbReference type="EMBL" id="CAD7256620.1"/>
    </source>
</evidence>
<dbReference type="InterPro" id="IPR036028">
    <property type="entry name" value="SH3-like_dom_sf"/>
</dbReference>
<name>A0A7R9FVH8_TIMSH</name>
<evidence type="ECO:0000256" key="1">
    <source>
        <dbReference type="ARBA" id="ARBA00022443"/>
    </source>
</evidence>
<evidence type="ECO:0000256" key="2">
    <source>
        <dbReference type="PROSITE-ProRule" id="PRU00192"/>
    </source>
</evidence>
<dbReference type="SUPFAM" id="SSF50044">
    <property type="entry name" value="SH3-domain"/>
    <property type="match status" value="1"/>
</dbReference>